<sequence>MKTIKKVLVIGATGGSGRSTVKALVKSGYQVTALSRQASLEFKRPVLTIDGSVLDSVTLKSAIAGQDAVIVTLGISENPFRVRLKGPQHTPMNIRSAGTRNIIELMKEHKINRLIVQTSYGSGPSKDLLRLRDKLLFNLLLKPQIADTDTQDRYVRESGLNWTIVQPVHLSSEPKANNKLFASPELVVSKWSISRELVGEFNATSLFDSSTYNQTMALSSI</sequence>
<name>A0AA51RQF0_9GAMM</name>
<reference evidence="2 3" key="1">
    <citation type="submission" date="2023-08" db="EMBL/GenBank/DDBJ databases">
        <title>Pleionea litopenaei sp. nov., isolated from stomach of juvenile Litopenaeus vannamei.</title>
        <authorList>
            <person name="Rho A.M."/>
            <person name="Hwang C.Y."/>
        </authorList>
    </citation>
    <scope>NUCLEOTIDE SEQUENCE [LARGE SCALE GENOMIC DNA]</scope>
    <source>
        <strain evidence="2 3">HL-JVS1</strain>
    </source>
</reference>
<proteinExistence type="predicted"/>
<dbReference type="KEGG" id="plei:Q9312_10470"/>
<dbReference type="PANTHER" id="PTHR43355:SF2">
    <property type="entry name" value="FLAVIN REDUCTASE (NADPH)"/>
    <property type="match status" value="1"/>
</dbReference>
<gene>
    <name evidence="2" type="ORF">Q9312_10470</name>
</gene>
<feature type="domain" description="NAD(P)-binding" evidence="1">
    <location>
        <begin position="11"/>
        <end position="208"/>
    </location>
</feature>
<dbReference type="InterPro" id="IPR036291">
    <property type="entry name" value="NAD(P)-bd_dom_sf"/>
</dbReference>
<dbReference type="AlphaFoldDB" id="A0AA51RQF0"/>
<dbReference type="GO" id="GO:0042602">
    <property type="term" value="F:riboflavin reductase (NADPH) activity"/>
    <property type="evidence" value="ECO:0007669"/>
    <property type="project" value="TreeGrafter"/>
</dbReference>
<dbReference type="RefSeq" id="WP_309200790.1">
    <property type="nucleotide sequence ID" value="NZ_CP133548.1"/>
</dbReference>
<dbReference type="Pfam" id="PF13460">
    <property type="entry name" value="NAD_binding_10"/>
    <property type="match status" value="1"/>
</dbReference>
<dbReference type="EMBL" id="CP133548">
    <property type="protein sequence ID" value="WMS85637.1"/>
    <property type="molecule type" value="Genomic_DNA"/>
</dbReference>
<dbReference type="InterPro" id="IPR051606">
    <property type="entry name" value="Polyketide_Oxido-like"/>
</dbReference>
<dbReference type="PANTHER" id="PTHR43355">
    <property type="entry name" value="FLAVIN REDUCTASE (NADPH)"/>
    <property type="match status" value="1"/>
</dbReference>
<dbReference type="SUPFAM" id="SSF51735">
    <property type="entry name" value="NAD(P)-binding Rossmann-fold domains"/>
    <property type="match status" value="1"/>
</dbReference>
<evidence type="ECO:0000313" key="2">
    <source>
        <dbReference type="EMBL" id="WMS85637.1"/>
    </source>
</evidence>
<dbReference type="GO" id="GO:0004074">
    <property type="term" value="F:biliverdin reductase [NAD(P)H] activity"/>
    <property type="evidence" value="ECO:0007669"/>
    <property type="project" value="TreeGrafter"/>
</dbReference>
<evidence type="ECO:0000313" key="3">
    <source>
        <dbReference type="Proteomes" id="UP001239782"/>
    </source>
</evidence>
<evidence type="ECO:0000259" key="1">
    <source>
        <dbReference type="Pfam" id="PF13460"/>
    </source>
</evidence>
<protein>
    <submittedName>
        <fullName evidence="2">SDR family oxidoreductase</fullName>
    </submittedName>
</protein>
<accession>A0AA51RQF0</accession>
<dbReference type="Gene3D" id="3.40.50.720">
    <property type="entry name" value="NAD(P)-binding Rossmann-like Domain"/>
    <property type="match status" value="1"/>
</dbReference>
<dbReference type="InterPro" id="IPR016040">
    <property type="entry name" value="NAD(P)-bd_dom"/>
</dbReference>
<organism evidence="2 3">
    <name type="scientific">Pleionea litopenaei</name>
    <dbReference type="NCBI Taxonomy" id="3070815"/>
    <lineage>
        <taxon>Bacteria</taxon>
        <taxon>Pseudomonadati</taxon>
        <taxon>Pseudomonadota</taxon>
        <taxon>Gammaproteobacteria</taxon>
        <taxon>Oceanospirillales</taxon>
        <taxon>Pleioneaceae</taxon>
        <taxon>Pleionea</taxon>
    </lineage>
</organism>
<dbReference type="Proteomes" id="UP001239782">
    <property type="component" value="Chromosome"/>
</dbReference>
<keyword evidence="3" id="KW-1185">Reference proteome</keyword>